<protein>
    <submittedName>
        <fullName evidence="3">Uncharacterized protein</fullName>
    </submittedName>
</protein>
<evidence type="ECO:0000313" key="3">
    <source>
        <dbReference type="WBParaSite" id="PSAMB.scaffold959size38105.g10096.t1"/>
    </source>
</evidence>
<dbReference type="WBParaSite" id="PSAMB.scaffold959size38105.g10096.t1">
    <property type="protein sequence ID" value="PSAMB.scaffold959size38105.g10096.t1"/>
    <property type="gene ID" value="PSAMB.scaffold959size38105.g10096"/>
</dbReference>
<keyword evidence="1" id="KW-0732">Signal</keyword>
<dbReference type="AlphaFoldDB" id="A0A914XPS0"/>
<dbReference type="Proteomes" id="UP000887566">
    <property type="component" value="Unplaced"/>
</dbReference>
<name>A0A914XPS0_9BILA</name>
<feature type="chain" id="PRO_5036673090" evidence="1">
    <location>
        <begin position="20"/>
        <end position="122"/>
    </location>
</feature>
<evidence type="ECO:0000256" key="1">
    <source>
        <dbReference type="SAM" id="SignalP"/>
    </source>
</evidence>
<reference evidence="3" key="1">
    <citation type="submission" date="2022-11" db="UniProtKB">
        <authorList>
            <consortium name="WormBaseParasite"/>
        </authorList>
    </citation>
    <scope>IDENTIFICATION</scope>
</reference>
<proteinExistence type="predicted"/>
<feature type="signal peptide" evidence="1">
    <location>
        <begin position="1"/>
        <end position="19"/>
    </location>
</feature>
<accession>A0A914XPS0</accession>
<evidence type="ECO:0000313" key="2">
    <source>
        <dbReference type="Proteomes" id="UP000887566"/>
    </source>
</evidence>
<sequence>MRKVPILLLAILCVGCSMATKPCNNPSSTCLDNEICVLGSCRLPCGGSFLCNPITSRCTAGGVCEKIKAGDKCGKAPCPMSQVCRSDQCWIQCGLYLCNPTSEECNAKKSCTAKSSVGNRVG</sequence>
<keyword evidence="2" id="KW-1185">Reference proteome</keyword>
<organism evidence="2 3">
    <name type="scientific">Plectus sambesii</name>
    <dbReference type="NCBI Taxonomy" id="2011161"/>
    <lineage>
        <taxon>Eukaryota</taxon>
        <taxon>Metazoa</taxon>
        <taxon>Ecdysozoa</taxon>
        <taxon>Nematoda</taxon>
        <taxon>Chromadorea</taxon>
        <taxon>Plectida</taxon>
        <taxon>Plectina</taxon>
        <taxon>Plectoidea</taxon>
        <taxon>Plectidae</taxon>
        <taxon>Plectus</taxon>
    </lineage>
</organism>